<dbReference type="EMBL" id="BKCJ010010787">
    <property type="protein sequence ID" value="GEU93142.1"/>
    <property type="molecule type" value="Genomic_DNA"/>
</dbReference>
<proteinExistence type="predicted"/>
<evidence type="ECO:0000313" key="2">
    <source>
        <dbReference type="EMBL" id="GEU93142.1"/>
    </source>
</evidence>
<organism evidence="2">
    <name type="scientific">Tanacetum cinerariifolium</name>
    <name type="common">Dalmatian daisy</name>
    <name type="synonym">Chrysanthemum cinerariifolium</name>
    <dbReference type="NCBI Taxonomy" id="118510"/>
    <lineage>
        <taxon>Eukaryota</taxon>
        <taxon>Viridiplantae</taxon>
        <taxon>Streptophyta</taxon>
        <taxon>Embryophyta</taxon>
        <taxon>Tracheophyta</taxon>
        <taxon>Spermatophyta</taxon>
        <taxon>Magnoliopsida</taxon>
        <taxon>eudicotyledons</taxon>
        <taxon>Gunneridae</taxon>
        <taxon>Pentapetalae</taxon>
        <taxon>asterids</taxon>
        <taxon>campanulids</taxon>
        <taxon>Asterales</taxon>
        <taxon>Asteraceae</taxon>
        <taxon>Asteroideae</taxon>
        <taxon>Anthemideae</taxon>
        <taxon>Anthemidinae</taxon>
        <taxon>Tanacetum</taxon>
    </lineage>
</organism>
<name>A0A6L2P766_TANCI</name>
<gene>
    <name evidence="2" type="ORF">Tci_065120</name>
</gene>
<feature type="region of interest" description="Disordered" evidence="1">
    <location>
        <begin position="1"/>
        <end position="44"/>
    </location>
</feature>
<feature type="compositionally biased region" description="Basic and acidic residues" evidence="1">
    <location>
        <begin position="1"/>
        <end position="29"/>
    </location>
</feature>
<accession>A0A6L2P766</accession>
<sequence>MSTEHEEHKSESLIEKITGHHDNKKKDDSSSSSSSSDSDDDSNISAMKSKVFRLFGREKPVHKVGHKKKGFLHEAKAWEGSQAWVLTGEVVSLLSTDLFTRILSNCSLRNV</sequence>
<dbReference type="AlphaFoldDB" id="A0A6L2P766"/>
<reference evidence="2" key="1">
    <citation type="journal article" date="2019" name="Sci. Rep.">
        <title>Draft genome of Tanacetum cinerariifolium, the natural source of mosquito coil.</title>
        <authorList>
            <person name="Yamashiro T."/>
            <person name="Shiraishi A."/>
            <person name="Satake H."/>
            <person name="Nakayama K."/>
        </authorList>
    </citation>
    <scope>NUCLEOTIDE SEQUENCE</scope>
</reference>
<comment type="caution">
    <text evidence="2">The sequence shown here is derived from an EMBL/GenBank/DDBJ whole genome shotgun (WGS) entry which is preliminary data.</text>
</comment>
<evidence type="ECO:0000256" key="1">
    <source>
        <dbReference type="SAM" id="MobiDB-lite"/>
    </source>
</evidence>
<protein>
    <submittedName>
        <fullName evidence="2">Reticulon-like protein B2</fullName>
    </submittedName>
</protein>